<dbReference type="EMBL" id="CP042185">
    <property type="protein sequence ID" value="QDS68510.1"/>
    <property type="molecule type" value="Genomic_DNA"/>
</dbReference>
<reference evidence="4 5" key="1">
    <citation type="submission" date="2019-07" db="EMBL/GenBank/DDBJ databases">
        <title>Finished genome of Venturia effusa.</title>
        <authorList>
            <person name="Young C.A."/>
            <person name="Cox M.P."/>
            <person name="Ganley A.R.D."/>
            <person name="David W.J."/>
        </authorList>
    </citation>
    <scope>NUCLEOTIDE SEQUENCE [LARGE SCALE GENOMIC DNA]</scope>
    <source>
        <strain evidence="5">albino</strain>
    </source>
</reference>
<dbReference type="STRING" id="50376.A0A517KYQ6"/>
<protein>
    <recommendedName>
        <fullName evidence="6">Mid2 domain-containing protein</fullName>
    </recommendedName>
</protein>
<feature type="region of interest" description="Disordered" evidence="1">
    <location>
        <begin position="165"/>
        <end position="190"/>
    </location>
</feature>
<evidence type="ECO:0000313" key="5">
    <source>
        <dbReference type="Proteomes" id="UP000316270"/>
    </source>
</evidence>
<evidence type="ECO:0000256" key="3">
    <source>
        <dbReference type="SAM" id="SignalP"/>
    </source>
</evidence>
<keyword evidence="2" id="KW-1133">Transmembrane helix</keyword>
<gene>
    <name evidence="4" type="ORF">FKW77_010877</name>
</gene>
<evidence type="ECO:0000256" key="2">
    <source>
        <dbReference type="SAM" id="Phobius"/>
    </source>
</evidence>
<keyword evidence="2" id="KW-0812">Transmembrane</keyword>
<feature type="transmembrane region" description="Helical" evidence="2">
    <location>
        <begin position="193"/>
        <end position="217"/>
    </location>
</feature>
<organism evidence="4 5">
    <name type="scientific">Venturia effusa</name>
    <dbReference type="NCBI Taxonomy" id="50376"/>
    <lineage>
        <taxon>Eukaryota</taxon>
        <taxon>Fungi</taxon>
        <taxon>Dikarya</taxon>
        <taxon>Ascomycota</taxon>
        <taxon>Pezizomycotina</taxon>
        <taxon>Dothideomycetes</taxon>
        <taxon>Pleosporomycetidae</taxon>
        <taxon>Venturiales</taxon>
        <taxon>Venturiaceae</taxon>
        <taxon>Venturia</taxon>
    </lineage>
</organism>
<dbReference type="Proteomes" id="UP000316270">
    <property type="component" value="Chromosome 1"/>
</dbReference>
<keyword evidence="2" id="KW-0472">Membrane</keyword>
<accession>A0A517KYQ6</accession>
<evidence type="ECO:0008006" key="6">
    <source>
        <dbReference type="Google" id="ProtNLM"/>
    </source>
</evidence>
<proteinExistence type="predicted"/>
<dbReference type="AlphaFoldDB" id="A0A517KYQ6"/>
<dbReference type="OrthoDB" id="5390143at2759"/>
<evidence type="ECO:0000313" key="4">
    <source>
        <dbReference type="EMBL" id="QDS68510.1"/>
    </source>
</evidence>
<feature type="signal peptide" evidence="3">
    <location>
        <begin position="1"/>
        <end position="24"/>
    </location>
</feature>
<sequence>MVSSTYRLCCLLGLFANPILLVSGQGGPRDSNNYFINPPEGGTNVADNPDVFKANPVYTIGEDLEISWVTNFTSGLRLELFRQSSGPLESQTINGKSTPGMAYWIRYSTWIKVSPSSFFMMYDATTTWDENNPKSWYIFTSHYINLTRAVRTSTTSNTMSSTASQTLWATTSGSTPSSSTPASSTSGSSHNAAALGGGIGGGIGGAILLAALAFIAWKHYSQGKPENTTPQQQDMSSGYATWNSAPSKMTLDHDSDAHGMRSLNKPWDLLDLYSEIIYTTARPLNAVM</sequence>
<name>A0A517KYQ6_9PEZI</name>
<keyword evidence="5" id="KW-1185">Reference proteome</keyword>
<keyword evidence="3" id="KW-0732">Signal</keyword>
<evidence type="ECO:0000256" key="1">
    <source>
        <dbReference type="SAM" id="MobiDB-lite"/>
    </source>
</evidence>
<feature type="chain" id="PRO_5022032475" description="Mid2 domain-containing protein" evidence="3">
    <location>
        <begin position="25"/>
        <end position="288"/>
    </location>
</feature>